<evidence type="ECO:0000313" key="3">
    <source>
        <dbReference type="Proteomes" id="UP000294911"/>
    </source>
</evidence>
<organism evidence="2 3">
    <name type="scientific">Tamaricihabitans halophyticus</name>
    <dbReference type="NCBI Taxonomy" id="1262583"/>
    <lineage>
        <taxon>Bacteria</taxon>
        <taxon>Bacillati</taxon>
        <taxon>Actinomycetota</taxon>
        <taxon>Actinomycetes</taxon>
        <taxon>Pseudonocardiales</taxon>
        <taxon>Pseudonocardiaceae</taxon>
        <taxon>Tamaricihabitans</taxon>
    </lineage>
</organism>
<dbReference type="RefSeq" id="WP_207894398.1">
    <property type="nucleotide sequence ID" value="NZ_SLXQ01000001.1"/>
</dbReference>
<dbReference type="EMBL" id="SLXQ01000001">
    <property type="protein sequence ID" value="TCP57274.1"/>
    <property type="molecule type" value="Genomic_DNA"/>
</dbReference>
<dbReference type="InterPro" id="IPR047928">
    <property type="entry name" value="Perm_prefix_1"/>
</dbReference>
<evidence type="ECO:0000313" key="2">
    <source>
        <dbReference type="EMBL" id="TCP57274.1"/>
    </source>
</evidence>
<feature type="transmembrane region" description="Helical" evidence="1">
    <location>
        <begin position="153"/>
        <end position="174"/>
    </location>
</feature>
<dbReference type="Proteomes" id="UP000294911">
    <property type="component" value="Unassembled WGS sequence"/>
</dbReference>
<evidence type="ECO:0000256" key="1">
    <source>
        <dbReference type="SAM" id="Phobius"/>
    </source>
</evidence>
<dbReference type="Pfam" id="PF22564">
    <property type="entry name" value="HAAS"/>
    <property type="match status" value="1"/>
</dbReference>
<keyword evidence="3" id="KW-1185">Reference proteome</keyword>
<feature type="transmembrane region" description="Helical" evidence="1">
    <location>
        <begin position="80"/>
        <end position="98"/>
    </location>
</feature>
<reference evidence="2 3" key="1">
    <citation type="submission" date="2019-03" db="EMBL/GenBank/DDBJ databases">
        <title>Genomic Encyclopedia of Type Strains, Phase IV (KMG-IV): sequencing the most valuable type-strain genomes for metagenomic binning, comparative biology and taxonomic classification.</title>
        <authorList>
            <person name="Goeker M."/>
        </authorList>
    </citation>
    <scope>NUCLEOTIDE SEQUENCE [LARGE SCALE GENOMIC DNA]</scope>
    <source>
        <strain evidence="2 3">DSM 45765</strain>
    </source>
</reference>
<sequence>MTAQRTVATIQARLTGPRRLRTELLQEVADGLEDATEAYQEAGLNAADAERRAVAEFGDPRKVADQLQEEIAARHGRRSALFIALCFPVLILAWDLLWMTGLVPPTPQPAPAVLLNNLLTWIAVTTTCGALVGFLLLYFGPRVGVAGIPVTRAIGVLGWLGTGSTVLACCAMQFTQPNYADRMLNVPVLSVMVLSLVLVVGVATAAQRCCALATAP</sequence>
<keyword evidence="1" id="KW-0472">Membrane</keyword>
<accession>A0A4R2R5K3</accession>
<proteinExistence type="predicted"/>
<feature type="transmembrane region" description="Helical" evidence="1">
    <location>
        <begin position="118"/>
        <end position="141"/>
    </location>
</feature>
<keyword evidence="1" id="KW-1133">Transmembrane helix</keyword>
<name>A0A4R2R5K3_9PSEU</name>
<feature type="transmembrane region" description="Helical" evidence="1">
    <location>
        <begin position="186"/>
        <end position="206"/>
    </location>
</feature>
<comment type="caution">
    <text evidence="2">The sequence shown here is derived from an EMBL/GenBank/DDBJ whole genome shotgun (WGS) entry which is preliminary data.</text>
</comment>
<protein>
    <submittedName>
        <fullName evidence="2">Uncharacterized protein</fullName>
    </submittedName>
</protein>
<dbReference type="AlphaFoldDB" id="A0A4R2R5K3"/>
<dbReference type="NCBIfam" id="NF038403">
    <property type="entry name" value="perm_prefix_1"/>
    <property type="match status" value="1"/>
</dbReference>
<gene>
    <name evidence="2" type="ORF">EV191_1011227</name>
</gene>
<keyword evidence="1" id="KW-0812">Transmembrane</keyword>